<protein>
    <recommendedName>
        <fullName evidence="3">SLH domain-containing protein</fullName>
    </recommendedName>
</protein>
<proteinExistence type="predicted"/>
<dbReference type="PANTHER" id="PTHR43308:SF5">
    <property type="entry name" value="S-LAYER PROTEIN _ PEPTIDOGLYCAN ENDO-BETA-N-ACETYLGLUCOSAMINIDASE"/>
    <property type="match status" value="1"/>
</dbReference>
<name>A0ABN8GF26_9BACL</name>
<dbReference type="InterPro" id="IPR001119">
    <property type="entry name" value="SLH_dom"/>
</dbReference>
<feature type="signal peptide" evidence="2">
    <location>
        <begin position="1"/>
        <end position="25"/>
    </location>
</feature>
<gene>
    <name evidence="4" type="ORF">PAECIP111893_01701</name>
</gene>
<evidence type="ECO:0000313" key="5">
    <source>
        <dbReference type="Proteomes" id="UP000838686"/>
    </source>
</evidence>
<feature type="region of interest" description="Disordered" evidence="1">
    <location>
        <begin position="279"/>
        <end position="308"/>
    </location>
</feature>
<reference evidence="4" key="1">
    <citation type="submission" date="2022-01" db="EMBL/GenBank/DDBJ databases">
        <authorList>
            <person name="Criscuolo A."/>
        </authorList>
    </citation>
    <scope>NUCLEOTIDE SEQUENCE</scope>
    <source>
        <strain evidence="4">CIP111893</strain>
    </source>
</reference>
<dbReference type="PROSITE" id="PS51272">
    <property type="entry name" value="SLH"/>
    <property type="match status" value="3"/>
</dbReference>
<accession>A0ABN8GF26</accession>
<feature type="domain" description="SLH" evidence="3">
    <location>
        <begin position="551"/>
        <end position="606"/>
    </location>
</feature>
<dbReference type="RefSeq" id="WP_236340041.1">
    <property type="nucleotide sequence ID" value="NZ_CAKMMF010000007.1"/>
</dbReference>
<dbReference type="InterPro" id="IPR059177">
    <property type="entry name" value="GH29D-like_dom"/>
</dbReference>
<sequence>MRKRTSMLSLIIVLCVALFPGTLLAAVTVSPVTGSIHPGSPINITGTSDLSQVIIKVYRPDHSILYFNVAKVESGVYNDTITLGANEAVGTYQIQVGQGEQISTTSVEVTAALIVAAPTASPASGVVASGTSVTLSSATEGAAIYYTVDGSNPTRNSLLYNAPIVVSSAVTIKAIAVHAGMVDSGIMSASYTIRGITAAPTASPAAGAVASGTSVTLSSLTQGAAIYYTIDGSNPTRSSTLYSAPIIISSAQTIKAIAVHEGMADSGIMSASYSITSSSNSNASNSGAGQSGPAASSETDISGSTGGVAERNRVKVQFPSNVISGNMKVKIEQVTDTAGLLKNPQTIIVGDVYSITKDKPGDFDKSVTITMFVDVTKLDISKYSYAIHWFNEATGEWVILDNPKINPTTGEISGDVNHFTKFAVLATEKEAPAKTVLKDIKGHWAEKKIQQLVDLGAITGYPDGSFLPNKTITRAEFVQVLIKAFALEQQGDQLFLDTKGHWAAKQISTAVANGIVTGYDADHFGPNDPITREQIALMIMRAAELAPETDLSALTDKDKISPWAQGSVAALVKAGIITGYSDGSFRPLNSATRAEAVTMITNSLEQ</sequence>
<feature type="chain" id="PRO_5046494621" description="SLH domain-containing protein" evidence="2">
    <location>
        <begin position="26"/>
        <end position="606"/>
    </location>
</feature>
<dbReference type="Pfam" id="PF13290">
    <property type="entry name" value="CHB_HEX_C_1"/>
    <property type="match status" value="2"/>
</dbReference>
<dbReference type="PANTHER" id="PTHR43308">
    <property type="entry name" value="OUTER MEMBRANE PROTEIN ALPHA-RELATED"/>
    <property type="match status" value="1"/>
</dbReference>
<feature type="domain" description="SLH" evidence="3">
    <location>
        <begin position="497"/>
        <end position="550"/>
    </location>
</feature>
<dbReference type="Proteomes" id="UP000838686">
    <property type="component" value="Unassembled WGS sequence"/>
</dbReference>
<dbReference type="EMBL" id="CAKMMF010000007">
    <property type="protein sequence ID" value="CAH1201705.1"/>
    <property type="molecule type" value="Genomic_DNA"/>
</dbReference>
<evidence type="ECO:0000259" key="3">
    <source>
        <dbReference type="PROSITE" id="PS51272"/>
    </source>
</evidence>
<comment type="caution">
    <text evidence="4">The sequence shown here is derived from an EMBL/GenBank/DDBJ whole genome shotgun (WGS) entry which is preliminary data.</text>
</comment>
<keyword evidence="5" id="KW-1185">Reference proteome</keyword>
<evidence type="ECO:0000256" key="1">
    <source>
        <dbReference type="SAM" id="MobiDB-lite"/>
    </source>
</evidence>
<feature type="compositionally biased region" description="Low complexity" evidence="1">
    <location>
        <begin position="279"/>
        <end position="297"/>
    </location>
</feature>
<organism evidence="4 5">
    <name type="scientific">Paenibacillus plantiphilus</name>
    <dbReference type="NCBI Taxonomy" id="2905650"/>
    <lineage>
        <taxon>Bacteria</taxon>
        <taxon>Bacillati</taxon>
        <taxon>Bacillota</taxon>
        <taxon>Bacilli</taxon>
        <taxon>Bacillales</taxon>
        <taxon>Paenibacillaceae</taxon>
        <taxon>Paenibacillus</taxon>
    </lineage>
</organism>
<evidence type="ECO:0000256" key="2">
    <source>
        <dbReference type="SAM" id="SignalP"/>
    </source>
</evidence>
<feature type="domain" description="SLH" evidence="3">
    <location>
        <begin position="432"/>
        <end position="495"/>
    </location>
</feature>
<keyword evidence="2" id="KW-0732">Signal</keyword>
<dbReference type="InterPro" id="IPR051465">
    <property type="entry name" value="Cell_Envelope_Struct_Comp"/>
</dbReference>
<evidence type="ECO:0000313" key="4">
    <source>
        <dbReference type="EMBL" id="CAH1201705.1"/>
    </source>
</evidence>
<dbReference type="Pfam" id="PF00395">
    <property type="entry name" value="SLH"/>
    <property type="match status" value="3"/>
</dbReference>